<evidence type="ECO:0000256" key="1">
    <source>
        <dbReference type="ARBA" id="ARBA00004173"/>
    </source>
</evidence>
<dbReference type="EMBL" id="JAOTOJ010000019">
    <property type="protein sequence ID" value="KAK9391100.1"/>
    <property type="molecule type" value="Genomic_DNA"/>
</dbReference>
<evidence type="ECO:0000313" key="9">
    <source>
        <dbReference type="Proteomes" id="UP001474421"/>
    </source>
</evidence>
<dbReference type="InterPro" id="IPR019368">
    <property type="entry name" value="Ribosomal_mS29"/>
</dbReference>
<evidence type="ECO:0000313" key="8">
    <source>
        <dbReference type="EMBL" id="KAK9391100.1"/>
    </source>
</evidence>
<evidence type="ECO:0000256" key="3">
    <source>
        <dbReference type="ARBA" id="ARBA00022946"/>
    </source>
</evidence>
<organism evidence="8 9">
    <name type="scientific">Crotalus adamanteus</name>
    <name type="common">Eastern diamondback rattlesnake</name>
    <dbReference type="NCBI Taxonomy" id="8729"/>
    <lineage>
        <taxon>Eukaryota</taxon>
        <taxon>Metazoa</taxon>
        <taxon>Chordata</taxon>
        <taxon>Craniata</taxon>
        <taxon>Vertebrata</taxon>
        <taxon>Euteleostomi</taxon>
        <taxon>Lepidosauria</taxon>
        <taxon>Squamata</taxon>
        <taxon>Bifurcata</taxon>
        <taxon>Unidentata</taxon>
        <taxon>Episquamata</taxon>
        <taxon>Toxicofera</taxon>
        <taxon>Serpentes</taxon>
        <taxon>Colubroidea</taxon>
        <taxon>Viperidae</taxon>
        <taxon>Crotalinae</taxon>
        <taxon>Crotalus</taxon>
    </lineage>
</organism>
<dbReference type="Proteomes" id="UP001474421">
    <property type="component" value="Unassembled WGS sequence"/>
</dbReference>
<comment type="subcellular location">
    <subcellularLocation>
        <location evidence="1">Mitochondrion</location>
    </subcellularLocation>
</comment>
<evidence type="ECO:0000256" key="6">
    <source>
        <dbReference type="ARBA" id="ARBA00023274"/>
    </source>
</evidence>
<proteinExistence type="inferred from homology"/>
<comment type="similarity">
    <text evidence="2">Belongs to the mitochondrion-specific ribosomal protein mS29 family.</text>
</comment>
<keyword evidence="6" id="KW-0687">Ribonucleoprotein</keyword>
<dbReference type="Pfam" id="PF10236">
    <property type="entry name" value="DAP3"/>
    <property type="match status" value="1"/>
</dbReference>
<evidence type="ECO:0000256" key="5">
    <source>
        <dbReference type="ARBA" id="ARBA00023128"/>
    </source>
</evidence>
<keyword evidence="4 8" id="KW-0689">Ribosomal protein</keyword>
<gene>
    <name evidence="8" type="ORF">NXF25_018430</name>
</gene>
<comment type="caution">
    <text evidence="8">The sequence shown here is derived from an EMBL/GenBank/DDBJ whole genome shotgun (WGS) entry which is preliminary data.</text>
</comment>
<name>A0AAW1AM17_CROAD</name>
<dbReference type="PANTHER" id="PTHR12810">
    <property type="entry name" value="MITOCHONDRIAL 28S RIBOSOMAL PROTEIN S29"/>
    <property type="match status" value="1"/>
</dbReference>
<dbReference type="GO" id="GO:0003735">
    <property type="term" value="F:structural constituent of ribosome"/>
    <property type="evidence" value="ECO:0007669"/>
    <property type="project" value="TreeGrafter"/>
</dbReference>
<keyword evidence="9" id="KW-1185">Reference proteome</keyword>
<keyword evidence="5" id="KW-0496">Mitochondrion</keyword>
<keyword evidence="3" id="KW-0809">Transit peptide</keyword>
<dbReference type="GO" id="GO:0005763">
    <property type="term" value="C:mitochondrial small ribosomal subunit"/>
    <property type="evidence" value="ECO:0007669"/>
    <property type="project" value="TreeGrafter"/>
</dbReference>
<evidence type="ECO:0000256" key="2">
    <source>
        <dbReference type="ARBA" id="ARBA00009863"/>
    </source>
</evidence>
<accession>A0AAW1AM17</accession>
<evidence type="ECO:0000256" key="4">
    <source>
        <dbReference type="ARBA" id="ARBA00022980"/>
    </source>
</evidence>
<dbReference type="PANTHER" id="PTHR12810:SF0">
    <property type="entry name" value="SMALL RIBOSOMAL SUBUNIT PROTEIN MS29"/>
    <property type="match status" value="1"/>
</dbReference>
<dbReference type="PRINTS" id="PR01716">
    <property type="entry name" value="DEATHASSOCP3"/>
</dbReference>
<evidence type="ECO:0000256" key="7">
    <source>
        <dbReference type="ARBA" id="ARBA00035140"/>
    </source>
</evidence>
<dbReference type="InterPro" id="IPR008092">
    <property type="entry name" value="Ribosomal_mS29_met"/>
</dbReference>
<reference evidence="8 9" key="1">
    <citation type="journal article" date="2024" name="Proc. Natl. Acad. Sci. U.S.A.">
        <title>The genetic regulatory architecture and epigenomic basis for age-related changes in rattlesnake venom.</title>
        <authorList>
            <person name="Hogan M.P."/>
            <person name="Holding M.L."/>
            <person name="Nystrom G.S."/>
            <person name="Colston T.J."/>
            <person name="Bartlett D.A."/>
            <person name="Mason A.J."/>
            <person name="Ellsworth S.A."/>
            <person name="Rautsaw R.M."/>
            <person name="Lawrence K.C."/>
            <person name="Strickland J.L."/>
            <person name="He B."/>
            <person name="Fraser P."/>
            <person name="Margres M.J."/>
            <person name="Gilbert D.M."/>
            <person name="Gibbs H.L."/>
            <person name="Parkinson C.L."/>
            <person name="Rokyta D.R."/>
        </authorList>
    </citation>
    <scope>NUCLEOTIDE SEQUENCE [LARGE SCALE GENOMIC DNA]</scope>
    <source>
        <strain evidence="8">DRR0105</strain>
    </source>
</reference>
<dbReference type="GO" id="GO:0006915">
    <property type="term" value="P:apoptotic process"/>
    <property type="evidence" value="ECO:0007669"/>
    <property type="project" value="InterPro"/>
</dbReference>
<dbReference type="AlphaFoldDB" id="A0AAW1AM17"/>
<sequence>MRGGTMLRTLRKLIPRGYKLELDGFLHPRTWQRTMSTQNAQLQPEMLRAAFITSENDPAKHGEDHIGRYYTLSAEEVRTMLPHGLPARFKLQMKTFNEACIMIRQPALELISYLKHTNLAHPAVRYLLYGEKSTGKTMVLCHAVHYCARQNWVIVHIPDVHLWVKNCKELLPSSYNPERLDQPMEAANWLKNFRITNEKILAQIKTQQKYVWGKRDVTEEGCSLIDLTDKGLAWVKYASDTIGVILKELKQQSCQGSFRLLVAVDGINSLWGKTALKHNKQNVSVEELTLIHNLRKMVANDWTGGAVVATLSQTGAPSTLRHFYLPHELLGRDGFTALEPFVPIQVRDYTDLEFESCYQYYLERKWLGHEKAGTKEGRLELRFLSGCNPGLFERISAFL</sequence>
<protein>
    <recommendedName>
        <fullName evidence="7">Small ribosomal subunit protein mS29</fullName>
    </recommendedName>
</protein>